<gene>
    <name evidence="2" type="ORF">CBER1_08351</name>
</gene>
<dbReference type="AlphaFoldDB" id="A0A2S6CFH0"/>
<reference evidence="3" key="1">
    <citation type="journal article" date="2017" name="bioRxiv">
        <title>Conservation of a gene cluster reveals novel cercosporin biosynthetic mechanisms and extends production to the genus Colletotrichum.</title>
        <authorList>
            <person name="de Jonge R."/>
            <person name="Ebert M.K."/>
            <person name="Huitt-Roehl C.R."/>
            <person name="Pal P."/>
            <person name="Suttle J.C."/>
            <person name="Spanner R.E."/>
            <person name="Neubauer J.D."/>
            <person name="Jurick W.M.II."/>
            <person name="Stott K.A."/>
            <person name="Secor G.A."/>
            <person name="Thomma B.P.H.J."/>
            <person name="Van de Peer Y."/>
            <person name="Townsend C.A."/>
            <person name="Bolton M.D."/>
        </authorList>
    </citation>
    <scope>NUCLEOTIDE SEQUENCE [LARGE SCALE GENOMIC DNA]</scope>
    <source>
        <strain evidence="3">CBS538.71</strain>
    </source>
</reference>
<accession>A0A2S6CFH0</accession>
<dbReference type="EMBL" id="PNEN01000456">
    <property type="protein sequence ID" value="PPJ58464.1"/>
    <property type="molecule type" value="Genomic_DNA"/>
</dbReference>
<dbReference type="STRING" id="357750.A0A2S6CFH0"/>
<protein>
    <submittedName>
        <fullName evidence="2">Uncharacterized protein</fullName>
    </submittedName>
</protein>
<evidence type="ECO:0000313" key="3">
    <source>
        <dbReference type="Proteomes" id="UP000237631"/>
    </source>
</evidence>
<name>A0A2S6CFH0_9PEZI</name>
<sequence>MVNTPSADDEKLSAIADNLSRFQIWAGTIEVAQRILELLEELDEVNEEVRAIVSGDRQDAANEDDSDDGTGPDTESVSELSESCLSVSDIITSLHNVSALLRRATGWDHFAKAAAAKELRHPEHFDERLVAEIFPKVNHNLWLRERLGRANVQRRQYLQYARENHARATYEASSLQSETAQPFPLNPDNIKNSTVRIEQLNQLDVTGSQGTSVGNHPDRTTDMVQLSQLAQGGEPFECPSWSALAAHLHISHPTLPTELFGAIIDCSSRPVSEIEASACLLCDEWQQELDAKAMRSSPKKDVVAPVRDFRRHLGQHLEQLALFTIDPRPANTTVFGPSNSQQCNDNTADVQDIMDMNAQRLRQSVVSLKHSLRQHSPLDSTIERIQSVQPVAEQEQQIKAHARRDQLHGQTATFGDALEDTQSLRVHHANEQQLQVGIDTDLHRHMAVVGSSSDEEQRLSQARRQLPTRGQFLEALRNLPRPSGGAFDPNPTLNGRSVDLYALSPRI</sequence>
<dbReference type="OrthoDB" id="6133115at2759"/>
<feature type="region of interest" description="Disordered" evidence="1">
    <location>
        <begin position="449"/>
        <end position="470"/>
    </location>
</feature>
<keyword evidence="3" id="KW-1185">Reference proteome</keyword>
<comment type="caution">
    <text evidence="2">The sequence shown here is derived from an EMBL/GenBank/DDBJ whole genome shotgun (WGS) entry which is preliminary data.</text>
</comment>
<evidence type="ECO:0000256" key="1">
    <source>
        <dbReference type="SAM" id="MobiDB-lite"/>
    </source>
</evidence>
<dbReference type="PANTHER" id="PTHR35391:SF7">
    <property type="entry name" value="C2H2-TYPE DOMAIN-CONTAINING PROTEIN"/>
    <property type="match status" value="1"/>
</dbReference>
<proteinExistence type="predicted"/>
<dbReference type="Proteomes" id="UP000237631">
    <property type="component" value="Unassembled WGS sequence"/>
</dbReference>
<evidence type="ECO:0000313" key="2">
    <source>
        <dbReference type="EMBL" id="PPJ58464.1"/>
    </source>
</evidence>
<organism evidence="2 3">
    <name type="scientific">Cercospora berteroae</name>
    <dbReference type="NCBI Taxonomy" id="357750"/>
    <lineage>
        <taxon>Eukaryota</taxon>
        <taxon>Fungi</taxon>
        <taxon>Dikarya</taxon>
        <taxon>Ascomycota</taxon>
        <taxon>Pezizomycotina</taxon>
        <taxon>Dothideomycetes</taxon>
        <taxon>Dothideomycetidae</taxon>
        <taxon>Mycosphaerellales</taxon>
        <taxon>Mycosphaerellaceae</taxon>
        <taxon>Cercospora</taxon>
    </lineage>
</organism>
<dbReference type="PANTHER" id="PTHR35391">
    <property type="entry name" value="C2H2-TYPE DOMAIN-CONTAINING PROTEIN-RELATED"/>
    <property type="match status" value="1"/>
</dbReference>
<feature type="region of interest" description="Disordered" evidence="1">
    <location>
        <begin position="53"/>
        <end position="79"/>
    </location>
</feature>
<feature type="compositionally biased region" description="Acidic residues" evidence="1">
    <location>
        <begin position="61"/>
        <end position="70"/>
    </location>
</feature>